<comment type="caution">
    <text evidence="2">The sequence shown here is derived from an EMBL/GenBank/DDBJ whole genome shotgun (WGS) entry which is preliminary data.</text>
</comment>
<feature type="compositionally biased region" description="Basic and acidic residues" evidence="1">
    <location>
        <begin position="1"/>
        <end position="15"/>
    </location>
</feature>
<evidence type="ECO:0000256" key="1">
    <source>
        <dbReference type="SAM" id="MobiDB-lite"/>
    </source>
</evidence>
<accession>A0A1Q9DXW2</accession>
<evidence type="ECO:0000313" key="2">
    <source>
        <dbReference type="EMBL" id="OLQ00002.1"/>
    </source>
</evidence>
<feature type="region of interest" description="Disordered" evidence="1">
    <location>
        <begin position="1"/>
        <end position="42"/>
    </location>
</feature>
<protein>
    <submittedName>
        <fullName evidence="2">Uncharacterized protein</fullName>
    </submittedName>
</protein>
<evidence type="ECO:0000313" key="3">
    <source>
        <dbReference type="Proteomes" id="UP000186817"/>
    </source>
</evidence>
<sequence length="110" mass="12099">MERDEPPRPLREEIATKLQDTRFSAGVGARSRPEEGNVRGTPLHPASTAVLFKGLPLQLRFVGEGGTSGSDVAFPLLFKPLEEDTIEVGDSHFSKFSWTGQDSDFQGIQR</sequence>
<dbReference type="EMBL" id="LSRX01000343">
    <property type="protein sequence ID" value="OLQ00002.1"/>
    <property type="molecule type" value="Genomic_DNA"/>
</dbReference>
<reference evidence="2 3" key="1">
    <citation type="submission" date="2016-02" db="EMBL/GenBank/DDBJ databases">
        <title>Genome analysis of coral dinoflagellate symbionts highlights evolutionary adaptations to a symbiotic lifestyle.</title>
        <authorList>
            <person name="Aranda M."/>
            <person name="Li Y."/>
            <person name="Liew Y.J."/>
            <person name="Baumgarten S."/>
            <person name="Simakov O."/>
            <person name="Wilson M."/>
            <person name="Piel J."/>
            <person name="Ashoor H."/>
            <person name="Bougouffa S."/>
            <person name="Bajic V.B."/>
            <person name="Ryu T."/>
            <person name="Ravasi T."/>
            <person name="Bayer T."/>
            <person name="Micklem G."/>
            <person name="Kim H."/>
            <person name="Bhak J."/>
            <person name="Lajeunesse T.C."/>
            <person name="Voolstra C.R."/>
        </authorList>
    </citation>
    <scope>NUCLEOTIDE SEQUENCE [LARGE SCALE GENOMIC DNA]</scope>
    <source>
        <strain evidence="2 3">CCMP2467</strain>
    </source>
</reference>
<dbReference type="AlphaFoldDB" id="A0A1Q9DXW2"/>
<organism evidence="2 3">
    <name type="scientific">Symbiodinium microadriaticum</name>
    <name type="common">Dinoflagellate</name>
    <name type="synonym">Zooxanthella microadriatica</name>
    <dbReference type="NCBI Taxonomy" id="2951"/>
    <lineage>
        <taxon>Eukaryota</taxon>
        <taxon>Sar</taxon>
        <taxon>Alveolata</taxon>
        <taxon>Dinophyceae</taxon>
        <taxon>Suessiales</taxon>
        <taxon>Symbiodiniaceae</taxon>
        <taxon>Symbiodinium</taxon>
    </lineage>
</organism>
<name>A0A1Q9DXW2_SYMMI</name>
<dbReference type="Proteomes" id="UP000186817">
    <property type="component" value="Unassembled WGS sequence"/>
</dbReference>
<gene>
    <name evidence="2" type="ORF">AK812_SmicGene17383</name>
</gene>
<proteinExistence type="predicted"/>
<keyword evidence="3" id="KW-1185">Reference proteome</keyword>